<dbReference type="EMBL" id="JBHTCG010000002">
    <property type="protein sequence ID" value="MFC7381185.1"/>
    <property type="molecule type" value="Genomic_DNA"/>
</dbReference>
<dbReference type="RefSeq" id="WP_380824119.1">
    <property type="nucleotide sequence ID" value="NZ_JBHTCG010000002.1"/>
</dbReference>
<dbReference type="Pfam" id="PF11387">
    <property type="entry name" value="DUF2795"/>
    <property type="match status" value="1"/>
</dbReference>
<reference evidence="3" key="1">
    <citation type="journal article" date="2019" name="Int. J. Syst. Evol. Microbiol.">
        <title>The Global Catalogue of Microorganisms (GCM) 10K type strain sequencing project: providing services to taxonomists for standard genome sequencing and annotation.</title>
        <authorList>
            <consortium name="The Broad Institute Genomics Platform"/>
            <consortium name="The Broad Institute Genome Sequencing Center for Infectious Disease"/>
            <person name="Wu L."/>
            <person name="Ma J."/>
        </authorList>
    </citation>
    <scope>NUCLEOTIDE SEQUENCE [LARGE SCALE GENOMIC DNA]</scope>
    <source>
        <strain evidence="3">CECT 7649</strain>
    </source>
</reference>
<name>A0ABW2NYD2_9ACTN</name>
<accession>A0ABW2NYD2</accession>
<comment type="caution">
    <text evidence="2">The sequence shown here is derived from an EMBL/GenBank/DDBJ whole genome shotgun (WGS) entry which is preliminary data.</text>
</comment>
<proteinExistence type="predicted"/>
<protein>
    <submittedName>
        <fullName evidence="2">DUF2795 domain-containing protein</fullName>
    </submittedName>
</protein>
<dbReference type="InterPro" id="IPR021527">
    <property type="entry name" value="DUF2795"/>
</dbReference>
<keyword evidence="3" id="KW-1185">Reference proteome</keyword>
<evidence type="ECO:0000256" key="1">
    <source>
        <dbReference type="SAM" id="MobiDB-lite"/>
    </source>
</evidence>
<gene>
    <name evidence="2" type="ORF">ACFQSB_03130</name>
</gene>
<evidence type="ECO:0000313" key="3">
    <source>
        <dbReference type="Proteomes" id="UP001596496"/>
    </source>
</evidence>
<feature type="region of interest" description="Disordered" evidence="1">
    <location>
        <begin position="44"/>
        <end position="63"/>
    </location>
</feature>
<organism evidence="2 3">
    <name type="scientific">Sphaerisporangium rhizosphaerae</name>
    <dbReference type="NCBI Taxonomy" id="2269375"/>
    <lineage>
        <taxon>Bacteria</taxon>
        <taxon>Bacillati</taxon>
        <taxon>Actinomycetota</taxon>
        <taxon>Actinomycetes</taxon>
        <taxon>Streptosporangiales</taxon>
        <taxon>Streptosporangiaceae</taxon>
        <taxon>Sphaerisporangium</taxon>
    </lineage>
</organism>
<evidence type="ECO:0000313" key="2">
    <source>
        <dbReference type="EMBL" id="MFC7381185.1"/>
    </source>
</evidence>
<dbReference type="Proteomes" id="UP001596496">
    <property type="component" value="Unassembled WGS sequence"/>
</dbReference>
<sequence>MTQVDFIHVQKFLSGVDYPASKEQLVEHAKSKNADEQAMDALRRLPDKEYEGPSGISKELARS</sequence>